<dbReference type="WBParaSite" id="MCOS_0000590301-mRNA-1">
    <property type="protein sequence ID" value="MCOS_0000590301-mRNA-1"/>
    <property type="gene ID" value="MCOS_0000590301"/>
</dbReference>
<dbReference type="EMBL" id="UXSR01005221">
    <property type="protein sequence ID" value="VDD79901.1"/>
    <property type="molecule type" value="Genomic_DNA"/>
</dbReference>
<keyword evidence="2" id="KW-1185">Reference proteome</keyword>
<reference evidence="3" key="1">
    <citation type="submission" date="2017-02" db="UniProtKB">
        <authorList>
            <consortium name="WormBaseParasite"/>
        </authorList>
    </citation>
    <scope>IDENTIFICATION</scope>
</reference>
<name>A0A0R3UFK2_MESCO</name>
<sequence>MGNSTFVFAEQDLRRAYDKKIQECFALEETVDILNAKLRRMRHLLQLKDMRINELQSKLEHISSA</sequence>
<evidence type="ECO:0000313" key="2">
    <source>
        <dbReference type="Proteomes" id="UP000267029"/>
    </source>
</evidence>
<evidence type="ECO:0000313" key="3">
    <source>
        <dbReference type="WBParaSite" id="MCOS_0000590301-mRNA-1"/>
    </source>
</evidence>
<evidence type="ECO:0000313" key="1">
    <source>
        <dbReference type="EMBL" id="VDD79901.1"/>
    </source>
</evidence>
<protein>
    <submittedName>
        <fullName evidence="3">DUF465 domain-containing protein</fullName>
    </submittedName>
</protein>
<dbReference type="OrthoDB" id="193300at2759"/>
<organism evidence="3">
    <name type="scientific">Mesocestoides corti</name>
    <name type="common">Flatworm</name>
    <dbReference type="NCBI Taxonomy" id="53468"/>
    <lineage>
        <taxon>Eukaryota</taxon>
        <taxon>Metazoa</taxon>
        <taxon>Spiralia</taxon>
        <taxon>Lophotrochozoa</taxon>
        <taxon>Platyhelminthes</taxon>
        <taxon>Cestoda</taxon>
        <taxon>Eucestoda</taxon>
        <taxon>Cyclophyllidea</taxon>
        <taxon>Mesocestoididae</taxon>
        <taxon>Mesocestoides</taxon>
    </lineage>
</organism>
<dbReference type="STRING" id="53468.A0A0R3UFK2"/>
<proteinExistence type="predicted"/>
<gene>
    <name evidence="1" type="ORF">MCOS_LOCUS5904</name>
</gene>
<reference evidence="1 2" key="2">
    <citation type="submission" date="2018-10" db="EMBL/GenBank/DDBJ databases">
        <authorList>
            <consortium name="Pathogen Informatics"/>
        </authorList>
    </citation>
    <scope>NUCLEOTIDE SEQUENCE [LARGE SCALE GENOMIC DNA]</scope>
</reference>
<accession>A0A0R3UFK2</accession>
<dbReference type="AlphaFoldDB" id="A0A0R3UFK2"/>
<dbReference type="Proteomes" id="UP000267029">
    <property type="component" value="Unassembled WGS sequence"/>
</dbReference>